<proteinExistence type="predicted"/>
<keyword evidence="1" id="KW-1133">Transmembrane helix</keyword>
<comment type="caution">
    <text evidence="3">The sequence shown here is derived from an EMBL/GenBank/DDBJ whole genome shotgun (WGS) entry which is preliminary data.</text>
</comment>
<keyword evidence="4" id="KW-1185">Reference proteome</keyword>
<dbReference type="Proteomes" id="UP000241803">
    <property type="component" value="Unassembled WGS sequence"/>
</dbReference>
<keyword evidence="1" id="KW-0472">Membrane</keyword>
<keyword evidence="1" id="KW-0812">Transmembrane</keyword>
<organism evidence="3 4">
    <name type="scientific">Photobacterium indicum</name>
    <dbReference type="NCBI Taxonomy" id="81447"/>
    <lineage>
        <taxon>Bacteria</taxon>
        <taxon>Pseudomonadati</taxon>
        <taxon>Pseudomonadota</taxon>
        <taxon>Gammaproteobacteria</taxon>
        <taxon>Vibrionales</taxon>
        <taxon>Vibrionaceae</taxon>
        <taxon>Photobacterium</taxon>
    </lineage>
</organism>
<evidence type="ECO:0000313" key="3">
    <source>
        <dbReference type="EMBL" id="PSV46960.1"/>
    </source>
</evidence>
<evidence type="ECO:0000256" key="2">
    <source>
        <dbReference type="SAM" id="SignalP"/>
    </source>
</evidence>
<evidence type="ECO:0000313" key="4">
    <source>
        <dbReference type="Proteomes" id="UP000241803"/>
    </source>
</evidence>
<dbReference type="EMBL" id="PYOC01000004">
    <property type="protein sequence ID" value="PSV46960.1"/>
    <property type="molecule type" value="Genomic_DNA"/>
</dbReference>
<reference evidence="3 4" key="1">
    <citation type="submission" date="2018-03" db="EMBL/GenBank/DDBJ databases">
        <title>Whole genome sequencing of Histamine producing bacteria.</title>
        <authorList>
            <person name="Butler K."/>
        </authorList>
    </citation>
    <scope>NUCLEOTIDE SEQUENCE [LARGE SCALE GENOMIC DNA]</scope>
    <source>
        <strain evidence="3 4">ATCC 19614</strain>
    </source>
</reference>
<protein>
    <submittedName>
        <fullName evidence="3">TIGR03503 family protein</fullName>
    </submittedName>
</protein>
<evidence type="ECO:0000256" key="1">
    <source>
        <dbReference type="SAM" id="Phobius"/>
    </source>
</evidence>
<feature type="chain" id="PRO_5015406682" evidence="2">
    <location>
        <begin position="19"/>
        <end position="417"/>
    </location>
</feature>
<name>A0A2T3L8E7_9GAMM</name>
<feature type="signal peptide" evidence="2">
    <location>
        <begin position="1"/>
        <end position="18"/>
    </location>
</feature>
<dbReference type="RefSeq" id="WP_107254150.1">
    <property type="nucleotide sequence ID" value="NZ_PYOC01000004.1"/>
</dbReference>
<dbReference type="InterPro" id="IPR020010">
    <property type="entry name" value="CHP03503"/>
</dbReference>
<gene>
    <name evidence="3" type="ORF">C9J47_14540</name>
</gene>
<feature type="transmembrane region" description="Helical" evidence="1">
    <location>
        <begin position="376"/>
        <end position="395"/>
    </location>
</feature>
<sequence>MLQRLLFLAMLLPVLSWAKTSAEMSWLDNRFRVDPTVEQVSFIVQREIPSSSVVLVRPDGTKYYSWRHPENLSWYEESGMDIISIENPMPGPWQAIGKVTSNNQVKVLSNLKLDVDNLPSRLYQSETLKFTARLTNKGELLMDRDFIDRIKLTVVLYEYVESVDTLPKEAQPQPIVIGEFSDDGIGFDERPGDGVFTVALPIDVLPGKYRVKIASRNGIFLRTVEQEVLIYPPPMTVSFIQGRDRNEAHQLAVTTEKGALVPGSLAAHVEQESPDGNITISQGHAIPDEDGLRVTIPNGQEPGGYSWSGWLYATDNLSGRELIFSLPKSHFAVLAELQLDQNLELFRSQQEAKALAIEQKRLDKERKAARSKALKIMMISNTVVILLVIIGVILWRKRQFKKALEKESLVLPTEVTA</sequence>
<keyword evidence="2" id="KW-0732">Signal</keyword>
<accession>A0A2T3L8E7</accession>
<dbReference type="NCBIfam" id="NF041940">
    <property type="entry name" value="choice_anch_X"/>
    <property type="match status" value="1"/>
</dbReference>
<dbReference type="NCBIfam" id="TIGR03503">
    <property type="entry name" value="TIGR03503 family protein"/>
    <property type="match status" value="1"/>
</dbReference>
<dbReference type="AlphaFoldDB" id="A0A2T3L8E7"/>